<reference evidence="1 2" key="1">
    <citation type="submission" date="2020-09" db="EMBL/GenBank/DDBJ databases">
        <title>De no assembly of potato wild relative species, Solanum commersonii.</title>
        <authorList>
            <person name="Cho K."/>
        </authorList>
    </citation>
    <scope>NUCLEOTIDE SEQUENCE [LARGE SCALE GENOMIC DNA]</scope>
    <source>
        <strain evidence="1">LZ3.2</strain>
        <tissue evidence="1">Leaf</tissue>
    </source>
</reference>
<dbReference type="AlphaFoldDB" id="A0A9J5XHG4"/>
<comment type="caution">
    <text evidence="1">The sequence shown here is derived from an EMBL/GenBank/DDBJ whole genome shotgun (WGS) entry which is preliminary data.</text>
</comment>
<dbReference type="EMBL" id="JACXVP010000009">
    <property type="protein sequence ID" value="KAG5587165.1"/>
    <property type="molecule type" value="Genomic_DNA"/>
</dbReference>
<protein>
    <submittedName>
        <fullName evidence="1">Uncharacterized protein</fullName>
    </submittedName>
</protein>
<name>A0A9J5XHG4_SOLCO</name>
<evidence type="ECO:0000313" key="2">
    <source>
        <dbReference type="Proteomes" id="UP000824120"/>
    </source>
</evidence>
<feature type="non-terminal residue" evidence="1">
    <location>
        <position position="1"/>
    </location>
</feature>
<sequence length="83" mass="9652">EKFLELLLKKEILILILLILHPKLQILARQVLCGIRFVVRIILKVLVCNRKESAQKTVKKNGKARRRKVIQSVVDNRVLKCIV</sequence>
<dbReference type="Proteomes" id="UP000824120">
    <property type="component" value="Chromosome 9"/>
</dbReference>
<gene>
    <name evidence="1" type="ORF">H5410_047599</name>
</gene>
<proteinExistence type="predicted"/>
<organism evidence="1 2">
    <name type="scientific">Solanum commersonii</name>
    <name type="common">Commerson's wild potato</name>
    <name type="synonym">Commerson's nightshade</name>
    <dbReference type="NCBI Taxonomy" id="4109"/>
    <lineage>
        <taxon>Eukaryota</taxon>
        <taxon>Viridiplantae</taxon>
        <taxon>Streptophyta</taxon>
        <taxon>Embryophyta</taxon>
        <taxon>Tracheophyta</taxon>
        <taxon>Spermatophyta</taxon>
        <taxon>Magnoliopsida</taxon>
        <taxon>eudicotyledons</taxon>
        <taxon>Gunneridae</taxon>
        <taxon>Pentapetalae</taxon>
        <taxon>asterids</taxon>
        <taxon>lamiids</taxon>
        <taxon>Solanales</taxon>
        <taxon>Solanaceae</taxon>
        <taxon>Solanoideae</taxon>
        <taxon>Solaneae</taxon>
        <taxon>Solanum</taxon>
    </lineage>
</organism>
<accession>A0A9J5XHG4</accession>
<evidence type="ECO:0000313" key="1">
    <source>
        <dbReference type="EMBL" id="KAG5587165.1"/>
    </source>
</evidence>
<keyword evidence="2" id="KW-1185">Reference proteome</keyword>